<feature type="transmembrane region" description="Helical" evidence="1">
    <location>
        <begin position="50"/>
        <end position="71"/>
    </location>
</feature>
<sequence length="76" mass="8858">MREIILTLVILILVGSFIYFFRYRNKEKPKVGVKRKDSAEYFKDYMELKLYWGSISLIVIGIIGLLAIGIIEMTII</sequence>
<protein>
    <submittedName>
        <fullName evidence="2">Uncharacterized protein</fullName>
    </submittedName>
</protein>
<comment type="caution">
    <text evidence="2">The sequence shown here is derived from an EMBL/GenBank/DDBJ whole genome shotgun (WGS) entry which is preliminary data.</text>
</comment>
<keyword evidence="3" id="KW-1185">Reference proteome</keyword>
<dbReference type="OrthoDB" id="1376842at2"/>
<name>A0A437KYA8_9FLAO</name>
<reference evidence="2 3" key="1">
    <citation type="submission" date="2019-01" db="EMBL/GenBank/DDBJ databases">
        <authorList>
            <person name="Chen W.-M."/>
        </authorList>
    </citation>
    <scope>NUCLEOTIDE SEQUENCE [LARGE SCALE GENOMIC DNA]</scope>
    <source>
        <strain evidence="2 3">BBQ-12</strain>
    </source>
</reference>
<keyword evidence="1" id="KW-1133">Transmembrane helix</keyword>
<keyword evidence="1" id="KW-0812">Transmembrane</keyword>
<evidence type="ECO:0000313" key="2">
    <source>
        <dbReference type="EMBL" id="RVT77587.1"/>
    </source>
</evidence>
<accession>A0A437KYA8</accession>
<dbReference type="RefSeq" id="WP_128194221.1">
    <property type="nucleotide sequence ID" value="NZ_SACJ01000003.1"/>
</dbReference>
<organism evidence="2 3">
    <name type="scientific">Flavobacterium sufflavum</name>
    <dbReference type="NCBI Taxonomy" id="1921138"/>
    <lineage>
        <taxon>Bacteria</taxon>
        <taxon>Pseudomonadati</taxon>
        <taxon>Bacteroidota</taxon>
        <taxon>Flavobacteriia</taxon>
        <taxon>Flavobacteriales</taxon>
        <taxon>Flavobacteriaceae</taxon>
        <taxon>Flavobacterium</taxon>
    </lineage>
</organism>
<evidence type="ECO:0000256" key="1">
    <source>
        <dbReference type="SAM" id="Phobius"/>
    </source>
</evidence>
<feature type="transmembrane region" description="Helical" evidence="1">
    <location>
        <begin position="5"/>
        <end position="21"/>
    </location>
</feature>
<dbReference type="EMBL" id="SACJ01000003">
    <property type="protein sequence ID" value="RVT77587.1"/>
    <property type="molecule type" value="Genomic_DNA"/>
</dbReference>
<keyword evidence="1" id="KW-0472">Membrane</keyword>
<dbReference type="AlphaFoldDB" id="A0A437KYA8"/>
<gene>
    <name evidence="2" type="ORF">EOD40_07230</name>
</gene>
<dbReference type="Proteomes" id="UP000285211">
    <property type="component" value="Unassembled WGS sequence"/>
</dbReference>
<proteinExistence type="predicted"/>
<evidence type="ECO:0000313" key="3">
    <source>
        <dbReference type="Proteomes" id="UP000285211"/>
    </source>
</evidence>